<dbReference type="OrthoDB" id="9804747at2"/>
<evidence type="ECO:0000259" key="1">
    <source>
        <dbReference type="PROSITE" id="PS51832"/>
    </source>
</evidence>
<accession>A0A0V8QHB0</accession>
<dbReference type="PANTHER" id="PTHR43155:SF2">
    <property type="entry name" value="CYCLIC DI-GMP PHOSPHODIESTERASE PA4108"/>
    <property type="match status" value="1"/>
</dbReference>
<evidence type="ECO:0000313" key="2">
    <source>
        <dbReference type="EMBL" id="KSV59795.1"/>
    </source>
</evidence>
<dbReference type="RefSeq" id="WP_058351983.1">
    <property type="nucleotide sequence ID" value="NZ_CABMMD010000090.1"/>
</dbReference>
<dbReference type="SMART" id="SM00471">
    <property type="entry name" value="HDc"/>
    <property type="match status" value="1"/>
</dbReference>
<dbReference type="EMBL" id="LNAM01000090">
    <property type="protein sequence ID" value="KSV59795.1"/>
    <property type="molecule type" value="Genomic_DNA"/>
</dbReference>
<dbReference type="PROSITE" id="PS51832">
    <property type="entry name" value="HD_GYP"/>
    <property type="match status" value="1"/>
</dbReference>
<organism evidence="2 3">
    <name type="scientific">Acetivibrio ethanolgignens</name>
    <dbReference type="NCBI Taxonomy" id="290052"/>
    <lineage>
        <taxon>Bacteria</taxon>
        <taxon>Bacillati</taxon>
        <taxon>Bacillota</taxon>
        <taxon>Clostridia</taxon>
        <taxon>Eubacteriales</taxon>
        <taxon>Oscillospiraceae</taxon>
        <taxon>Acetivibrio</taxon>
    </lineage>
</organism>
<feature type="domain" description="HD-GYP" evidence="1">
    <location>
        <begin position="95"/>
        <end position="291"/>
    </location>
</feature>
<dbReference type="Pfam" id="PF13487">
    <property type="entry name" value="HD_5"/>
    <property type="match status" value="1"/>
</dbReference>
<proteinExistence type="predicted"/>
<dbReference type="SUPFAM" id="SSF109604">
    <property type="entry name" value="HD-domain/PDEase-like"/>
    <property type="match status" value="1"/>
</dbReference>
<dbReference type="PANTHER" id="PTHR43155">
    <property type="entry name" value="CYCLIC DI-GMP PHOSPHODIESTERASE PA4108-RELATED"/>
    <property type="match status" value="1"/>
</dbReference>
<dbReference type="InterPro" id="IPR037522">
    <property type="entry name" value="HD_GYP_dom"/>
</dbReference>
<reference evidence="2 3" key="1">
    <citation type="submission" date="2015-11" db="EMBL/GenBank/DDBJ databases">
        <title>Butyribacter intestini gen. nov., sp. nov., a butyric acid-producing bacterium of the family Lachnospiraceae isolated from the human faeces.</title>
        <authorList>
            <person name="Zou Y."/>
            <person name="Xue W."/>
            <person name="Luo G."/>
            <person name="Lv M."/>
        </authorList>
    </citation>
    <scope>NUCLEOTIDE SEQUENCE [LARGE SCALE GENOMIC DNA]</scope>
    <source>
        <strain evidence="2 3">ACET-33324</strain>
    </source>
</reference>
<dbReference type="Gene3D" id="1.10.3210.10">
    <property type="entry name" value="Hypothetical protein af1432"/>
    <property type="match status" value="1"/>
</dbReference>
<sequence length="360" mass="40773">MRYITIDKAEAGMTLAKALYDNDDRVLVERGIMLTTDYIEKLTERGYGGFYIEDELSKDIHIEETISVELRSRAVKCLKEVDIDATIDIAKAIVAQLQEAATLSLDMIDLRNFDDYTYKHSVNVAVLSTVIGMGLDLKEAELVDLCAGAMLHDLGKLSIDPEIINKPGFLTAEEYELVKLHSRLSYDLIKEKWNVAATTKAAVLEHHENEDGSGYPLGLQGEDIHRYAKIIHVADVYDALTTRRPYKKPYSIPEAMEYLMGSCGRLFEKQMVEAFMSYVPIYPKGVSLRLSDGKEGIVIENSRFRTLRPMVRLFDGTTYDLFEDSSLRNVTILATGDGGTANREEVQENEKHREYMKIKF</sequence>
<name>A0A0V8QHB0_9FIRM</name>
<gene>
    <name evidence="2" type="ORF">ASU35_07930</name>
</gene>
<evidence type="ECO:0000313" key="3">
    <source>
        <dbReference type="Proteomes" id="UP000054874"/>
    </source>
</evidence>
<comment type="caution">
    <text evidence="2">The sequence shown here is derived from an EMBL/GenBank/DDBJ whole genome shotgun (WGS) entry which is preliminary data.</text>
</comment>
<protein>
    <recommendedName>
        <fullName evidence="1">HD-GYP domain-containing protein</fullName>
    </recommendedName>
</protein>
<keyword evidence="3" id="KW-1185">Reference proteome</keyword>
<dbReference type="CDD" id="cd00077">
    <property type="entry name" value="HDc"/>
    <property type="match status" value="1"/>
</dbReference>
<dbReference type="STRING" id="290052.ASU35_07930"/>
<dbReference type="AlphaFoldDB" id="A0A0V8QHB0"/>
<dbReference type="Proteomes" id="UP000054874">
    <property type="component" value="Unassembled WGS sequence"/>
</dbReference>
<dbReference type="InterPro" id="IPR003607">
    <property type="entry name" value="HD/PDEase_dom"/>
</dbReference>